<evidence type="ECO:0000256" key="1">
    <source>
        <dbReference type="PROSITE-ProRule" id="PRU00339"/>
    </source>
</evidence>
<dbReference type="Pfam" id="PF13414">
    <property type="entry name" value="TPR_11"/>
    <property type="match status" value="1"/>
</dbReference>
<feature type="compositionally biased region" description="Basic and acidic residues" evidence="2">
    <location>
        <begin position="408"/>
        <end position="418"/>
    </location>
</feature>
<keyword evidence="4" id="KW-1185">Reference proteome</keyword>
<organism evidence="3 4">
    <name type="scientific">Ceratopteris richardii</name>
    <name type="common">Triangle waterfern</name>
    <dbReference type="NCBI Taxonomy" id="49495"/>
    <lineage>
        <taxon>Eukaryota</taxon>
        <taxon>Viridiplantae</taxon>
        <taxon>Streptophyta</taxon>
        <taxon>Embryophyta</taxon>
        <taxon>Tracheophyta</taxon>
        <taxon>Polypodiopsida</taxon>
        <taxon>Polypodiidae</taxon>
        <taxon>Polypodiales</taxon>
        <taxon>Pteridineae</taxon>
        <taxon>Pteridaceae</taxon>
        <taxon>Parkerioideae</taxon>
        <taxon>Ceratopteris</taxon>
    </lineage>
</organism>
<dbReference type="Proteomes" id="UP000825935">
    <property type="component" value="Chromosome 2"/>
</dbReference>
<feature type="compositionally biased region" description="Low complexity" evidence="2">
    <location>
        <begin position="313"/>
        <end position="331"/>
    </location>
</feature>
<reference evidence="3" key="1">
    <citation type="submission" date="2021-08" db="EMBL/GenBank/DDBJ databases">
        <title>WGS assembly of Ceratopteris richardii.</title>
        <authorList>
            <person name="Marchant D.B."/>
            <person name="Chen G."/>
            <person name="Jenkins J."/>
            <person name="Shu S."/>
            <person name="Leebens-Mack J."/>
            <person name="Grimwood J."/>
            <person name="Schmutz J."/>
            <person name="Soltis P."/>
            <person name="Soltis D."/>
            <person name="Chen Z.-H."/>
        </authorList>
    </citation>
    <scope>NUCLEOTIDE SEQUENCE</scope>
    <source>
        <strain evidence="3">Whitten #5841</strain>
        <tissue evidence="3">Leaf</tissue>
    </source>
</reference>
<dbReference type="OMA" id="PFSHAND"/>
<feature type="region of interest" description="Disordered" evidence="2">
    <location>
        <begin position="237"/>
        <end position="280"/>
    </location>
</feature>
<evidence type="ECO:0000313" key="3">
    <source>
        <dbReference type="EMBL" id="KAH7444702.1"/>
    </source>
</evidence>
<protein>
    <submittedName>
        <fullName evidence="3">Uncharacterized protein</fullName>
    </submittedName>
</protein>
<dbReference type="InterPro" id="IPR019734">
    <property type="entry name" value="TPR_rpt"/>
</dbReference>
<dbReference type="SUPFAM" id="SSF48452">
    <property type="entry name" value="TPR-like"/>
    <property type="match status" value="1"/>
</dbReference>
<dbReference type="AlphaFoldDB" id="A0A8T2VBE7"/>
<dbReference type="PROSITE" id="PS50005">
    <property type="entry name" value="TPR"/>
    <property type="match status" value="1"/>
</dbReference>
<accession>A0A8T2VBE7</accession>
<feature type="compositionally biased region" description="Polar residues" evidence="2">
    <location>
        <begin position="419"/>
        <end position="429"/>
    </location>
</feature>
<dbReference type="PANTHER" id="PTHR46050">
    <property type="entry name" value="TPR REPEAT-CONTAINING THIOREDOXIN"/>
    <property type="match status" value="1"/>
</dbReference>
<proteinExistence type="predicted"/>
<keyword evidence="1" id="KW-0802">TPR repeat</keyword>
<gene>
    <name evidence="3" type="ORF">KP509_02G088900</name>
</gene>
<feature type="region of interest" description="Disordered" evidence="2">
    <location>
        <begin position="123"/>
        <end position="149"/>
    </location>
</feature>
<feature type="repeat" description="TPR" evidence="1">
    <location>
        <begin position="512"/>
        <end position="545"/>
    </location>
</feature>
<dbReference type="SMART" id="SM00028">
    <property type="entry name" value="TPR"/>
    <property type="match status" value="2"/>
</dbReference>
<dbReference type="InterPro" id="IPR011990">
    <property type="entry name" value="TPR-like_helical_dom_sf"/>
</dbReference>
<dbReference type="InterPro" id="IPR044534">
    <property type="entry name" value="TTL1-4"/>
</dbReference>
<feature type="region of interest" description="Disordered" evidence="2">
    <location>
        <begin position="311"/>
        <end position="334"/>
    </location>
</feature>
<name>A0A8T2VBE7_CERRI</name>
<feature type="region of interest" description="Disordered" evidence="2">
    <location>
        <begin position="402"/>
        <end position="429"/>
    </location>
</feature>
<evidence type="ECO:0000256" key="2">
    <source>
        <dbReference type="SAM" id="MobiDB-lite"/>
    </source>
</evidence>
<dbReference type="PANTHER" id="PTHR46050:SF29">
    <property type="entry name" value="TPR REPEAT-CONTAINING THIOREDOXIN TTL4"/>
    <property type="match status" value="1"/>
</dbReference>
<evidence type="ECO:0000313" key="4">
    <source>
        <dbReference type="Proteomes" id="UP000825935"/>
    </source>
</evidence>
<dbReference type="EMBL" id="CM035407">
    <property type="protein sequence ID" value="KAH7444702.1"/>
    <property type="molecule type" value="Genomic_DNA"/>
</dbReference>
<dbReference type="Gene3D" id="1.25.40.10">
    <property type="entry name" value="Tetratricopeptide repeat domain"/>
    <property type="match status" value="1"/>
</dbReference>
<sequence length="595" mass="64315">MKGKLTDVGDGSHAKNISASDLIETEGAKFNAVSGVDRNHNDVNNSADHVDYKLKRMDDNVGPFSHANDGDCSKNNWSSLVTNGDSVTTVNCSSHIELDDCNELQRGSKGGMQSINEEDKLFQSTNSNDKSVYSGKNHKNDESHIQSSNSTWLEEGFSTIGPKLDVNTDQGHFRDNKLTAKDVSNTGLGRSKSFRMQNNAHVVTSRSEIASNRIDRAESGRMQGYGSMRKSQELCGRSGSSILSGEGLAKSNQEKSNFNRQRSLSFSNEPLQVQRNTTESETCKDVRNFANDLALKDSPSRVHNRMENLRVRGSTSADSSSSHGGSSHSGSPIAEEYCRDSRTSSFGNILLSKGSPRSYSSRSMGSASISGCGSLVSSKSSFRDSTSTHFCYSTSSGRKSAELVPSRRCSEIMPDRKSSITVSNGHNVGSFTQRSAEDMNLSYGSINRGTKSKSNGSNISLGSGSLLVGSTNGNVMTVGGAGKSNYKHEDVVDHVKKVDNTLLKKAQASSDPEEVKNAGNEYYRRGHFSEALILYTKAVALRPNSAAYRSNRANALSAVGRLGEAVKECEDAISLDAAYNHAHRCVATLYLRLES</sequence>
<comment type="caution">
    <text evidence="3">The sequence shown here is derived from an EMBL/GenBank/DDBJ whole genome shotgun (WGS) entry which is preliminary data.</text>
</comment>
<feature type="compositionally biased region" description="Polar residues" evidence="2">
    <location>
        <begin position="250"/>
        <end position="280"/>
    </location>
</feature>